<gene>
    <name evidence="1" type="ORF">AVEN_196413_1</name>
</gene>
<organism evidence="1 2">
    <name type="scientific">Araneus ventricosus</name>
    <name type="common">Orbweaver spider</name>
    <name type="synonym">Epeira ventricosa</name>
    <dbReference type="NCBI Taxonomy" id="182803"/>
    <lineage>
        <taxon>Eukaryota</taxon>
        <taxon>Metazoa</taxon>
        <taxon>Ecdysozoa</taxon>
        <taxon>Arthropoda</taxon>
        <taxon>Chelicerata</taxon>
        <taxon>Arachnida</taxon>
        <taxon>Araneae</taxon>
        <taxon>Araneomorphae</taxon>
        <taxon>Entelegynae</taxon>
        <taxon>Araneoidea</taxon>
        <taxon>Araneidae</taxon>
        <taxon>Araneus</taxon>
    </lineage>
</organism>
<dbReference type="Proteomes" id="UP000499080">
    <property type="component" value="Unassembled WGS sequence"/>
</dbReference>
<name>A0A4Y2AU59_ARAVE</name>
<dbReference type="AlphaFoldDB" id="A0A4Y2AU59"/>
<comment type="caution">
    <text evidence="1">The sequence shown here is derived from an EMBL/GenBank/DDBJ whole genome shotgun (WGS) entry which is preliminary data.</text>
</comment>
<sequence length="211" mass="23852">MGGKLSCIPKRKKYGYLEDFYSSETEIASKQNLSSDDAIIFDLATAGQSGIEMKNSNDCLVLETPGDEILKNSDDAQTLEHLDFAETETNISDTSDELSNTGTIVMKDNEETTTEYVVSDLPYTILDHKDSATADLLHHQKLLQKIHKSKLADSSKLLLKWQNSLQAGMIEKQKDKWVNIAKSKEFQMLAFAKQQELRQLWERTLCSVQLQ</sequence>
<proteinExistence type="predicted"/>
<evidence type="ECO:0000313" key="1">
    <source>
        <dbReference type="EMBL" id="GBL83582.1"/>
    </source>
</evidence>
<protein>
    <submittedName>
        <fullName evidence="1">Uncharacterized protein</fullName>
    </submittedName>
</protein>
<reference evidence="1 2" key="1">
    <citation type="journal article" date="2019" name="Sci. Rep.">
        <title>Orb-weaving spider Araneus ventricosus genome elucidates the spidroin gene catalogue.</title>
        <authorList>
            <person name="Kono N."/>
            <person name="Nakamura H."/>
            <person name="Ohtoshi R."/>
            <person name="Moran D.A.P."/>
            <person name="Shinohara A."/>
            <person name="Yoshida Y."/>
            <person name="Fujiwara M."/>
            <person name="Mori M."/>
            <person name="Tomita M."/>
            <person name="Arakawa K."/>
        </authorList>
    </citation>
    <scope>NUCLEOTIDE SEQUENCE [LARGE SCALE GENOMIC DNA]</scope>
</reference>
<accession>A0A4Y2AU59</accession>
<dbReference type="EMBL" id="BGPR01000033">
    <property type="protein sequence ID" value="GBL83582.1"/>
    <property type="molecule type" value="Genomic_DNA"/>
</dbReference>
<keyword evidence="2" id="KW-1185">Reference proteome</keyword>
<evidence type="ECO:0000313" key="2">
    <source>
        <dbReference type="Proteomes" id="UP000499080"/>
    </source>
</evidence>